<protein>
    <recommendedName>
        <fullName evidence="3">Arrestin C-terminal-like domain-containing protein</fullName>
    </recommendedName>
</protein>
<dbReference type="InterPro" id="IPR014752">
    <property type="entry name" value="Arrestin-like_C"/>
</dbReference>
<dbReference type="EMBL" id="CH902623">
    <property type="protein sequence ID" value="EDV30163.1"/>
    <property type="molecule type" value="Genomic_DNA"/>
</dbReference>
<dbReference type="FunCoup" id="B3MTN2">
    <property type="interactions" value="10"/>
</dbReference>
<gene>
    <name evidence="4" type="primary">Dana\GF23085</name>
    <name evidence="4" type="synonym">dana_GLEANR_7619</name>
    <name evidence="4" type="ORF">GF23085</name>
</gene>
<organism evidence="4 5">
    <name type="scientific">Drosophila ananassae</name>
    <name type="common">Fruit fly</name>
    <dbReference type="NCBI Taxonomy" id="7217"/>
    <lineage>
        <taxon>Eukaryota</taxon>
        <taxon>Metazoa</taxon>
        <taxon>Ecdysozoa</taxon>
        <taxon>Arthropoda</taxon>
        <taxon>Hexapoda</taxon>
        <taxon>Insecta</taxon>
        <taxon>Pterygota</taxon>
        <taxon>Neoptera</taxon>
        <taxon>Endopterygota</taxon>
        <taxon>Diptera</taxon>
        <taxon>Brachycera</taxon>
        <taxon>Muscomorpha</taxon>
        <taxon>Ephydroidea</taxon>
        <taxon>Drosophilidae</taxon>
        <taxon>Drosophila</taxon>
        <taxon>Sophophora</taxon>
    </lineage>
</organism>
<dbReference type="GeneID" id="6505731"/>
<dbReference type="Pfam" id="PF02752">
    <property type="entry name" value="Arrestin_C"/>
    <property type="match status" value="1"/>
</dbReference>
<keyword evidence="5" id="KW-1185">Reference proteome</keyword>
<dbReference type="PANTHER" id="PTHR11188:SF167">
    <property type="entry name" value="ARRESTIN C-TERMINAL-LIKE DOMAIN-CONTAINING PROTEIN-RELATED"/>
    <property type="match status" value="1"/>
</dbReference>
<dbReference type="eggNOG" id="KOG3780">
    <property type="taxonomic scope" value="Eukaryota"/>
</dbReference>
<dbReference type="AlphaFoldDB" id="B3MTN2"/>
<evidence type="ECO:0000256" key="2">
    <source>
        <dbReference type="ARBA" id="ARBA00022606"/>
    </source>
</evidence>
<proteinExistence type="inferred from homology"/>
<accession>B3MTN2</accession>
<comment type="similarity">
    <text evidence="1">Belongs to the arrestin family.</text>
</comment>
<dbReference type="Gene3D" id="2.60.40.640">
    <property type="match status" value="2"/>
</dbReference>
<dbReference type="KEGG" id="dan:6505731"/>
<keyword evidence="2" id="KW-0716">Sensory transduction</keyword>
<dbReference type="Proteomes" id="UP000007801">
    <property type="component" value="Unassembled WGS sequence"/>
</dbReference>
<dbReference type="InterPro" id="IPR014756">
    <property type="entry name" value="Ig_E-set"/>
</dbReference>
<evidence type="ECO:0000313" key="4">
    <source>
        <dbReference type="EMBL" id="EDV30163.1"/>
    </source>
</evidence>
<reference evidence="4 5" key="1">
    <citation type="journal article" date="2007" name="Nature">
        <title>Evolution of genes and genomes on the Drosophila phylogeny.</title>
        <authorList>
            <consortium name="Drosophila 12 Genomes Consortium"/>
            <person name="Clark A.G."/>
            <person name="Eisen M.B."/>
            <person name="Smith D.R."/>
            <person name="Bergman C.M."/>
            <person name="Oliver B."/>
            <person name="Markow T.A."/>
            <person name="Kaufman T.C."/>
            <person name="Kellis M."/>
            <person name="Gelbart W."/>
            <person name="Iyer V.N."/>
            <person name="Pollard D.A."/>
            <person name="Sackton T.B."/>
            <person name="Larracuente A.M."/>
            <person name="Singh N.D."/>
            <person name="Abad J.P."/>
            <person name="Abt D.N."/>
            <person name="Adryan B."/>
            <person name="Aguade M."/>
            <person name="Akashi H."/>
            <person name="Anderson W.W."/>
            <person name="Aquadro C.F."/>
            <person name="Ardell D.H."/>
            <person name="Arguello R."/>
            <person name="Artieri C.G."/>
            <person name="Barbash D.A."/>
            <person name="Barker D."/>
            <person name="Barsanti P."/>
            <person name="Batterham P."/>
            <person name="Batzoglou S."/>
            <person name="Begun D."/>
            <person name="Bhutkar A."/>
            <person name="Blanco E."/>
            <person name="Bosak S.A."/>
            <person name="Bradley R.K."/>
            <person name="Brand A.D."/>
            <person name="Brent M.R."/>
            <person name="Brooks A.N."/>
            <person name="Brown R.H."/>
            <person name="Butlin R.K."/>
            <person name="Caggese C."/>
            <person name="Calvi B.R."/>
            <person name="Bernardo de Carvalho A."/>
            <person name="Caspi A."/>
            <person name="Castrezana S."/>
            <person name="Celniker S.E."/>
            <person name="Chang J.L."/>
            <person name="Chapple C."/>
            <person name="Chatterji S."/>
            <person name="Chinwalla A."/>
            <person name="Civetta A."/>
            <person name="Clifton S.W."/>
            <person name="Comeron J.M."/>
            <person name="Costello J.C."/>
            <person name="Coyne J.A."/>
            <person name="Daub J."/>
            <person name="David R.G."/>
            <person name="Delcher A.L."/>
            <person name="Delehaunty K."/>
            <person name="Do C.B."/>
            <person name="Ebling H."/>
            <person name="Edwards K."/>
            <person name="Eickbush T."/>
            <person name="Evans J.D."/>
            <person name="Filipski A."/>
            <person name="Findeiss S."/>
            <person name="Freyhult E."/>
            <person name="Fulton L."/>
            <person name="Fulton R."/>
            <person name="Garcia A.C."/>
            <person name="Gardiner A."/>
            <person name="Garfield D.A."/>
            <person name="Garvin B.E."/>
            <person name="Gibson G."/>
            <person name="Gilbert D."/>
            <person name="Gnerre S."/>
            <person name="Godfrey J."/>
            <person name="Good R."/>
            <person name="Gotea V."/>
            <person name="Gravely B."/>
            <person name="Greenberg A.J."/>
            <person name="Griffiths-Jones S."/>
            <person name="Gross S."/>
            <person name="Guigo R."/>
            <person name="Gustafson E.A."/>
            <person name="Haerty W."/>
            <person name="Hahn M.W."/>
            <person name="Halligan D.L."/>
            <person name="Halpern A.L."/>
            <person name="Halter G.M."/>
            <person name="Han M.V."/>
            <person name="Heger A."/>
            <person name="Hillier L."/>
            <person name="Hinrichs A.S."/>
            <person name="Holmes I."/>
            <person name="Hoskins R.A."/>
            <person name="Hubisz M.J."/>
            <person name="Hultmark D."/>
            <person name="Huntley M.A."/>
            <person name="Jaffe D.B."/>
            <person name="Jagadeeshan S."/>
            <person name="Jeck W.R."/>
            <person name="Johnson J."/>
            <person name="Jones C.D."/>
            <person name="Jordan W.C."/>
            <person name="Karpen G.H."/>
            <person name="Kataoka E."/>
            <person name="Keightley P.D."/>
            <person name="Kheradpour P."/>
            <person name="Kirkness E.F."/>
            <person name="Koerich L.B."/>
            <person name="Kristiansen K."/>
            <person name="Kudrna D."/>
            <person name="Kulathinal R.J."/>
            <person name="Kumar S."/>
            <person name="Kwok R."/>
            <person name="Lander E."/>
            <person name="Langley C.H."/>
            <person name="Lapoint R."/>
            <person name="Lazzaro B.P."/>
            <person name="Lee S.J."/>
            <person name="Levesque L."/>
            <person name="Li R."/>
            <person name="Lin C.F."/>
            <person name="Lin M.F."/>
            <person name="Lindblad-Toh K."/>
            <person name="Llopart A."/>
            <person name="Long M."/>
            <person name="Low L."/>
            <person name="Lozovsky E."/>
            <person name="Lu J."/>
            <person name="Luo M."/>
            <person name="Machado C.A."/>
            <person name="Makalowski W."/>
            <person name="Marzo M."/>
            <person name="Matsuda M."/>
            <person name="Matzkin L."/>
            <person name="McAllister B."/>
            <person name="McBride C.S."/>
            <person name="McKernan B."/>
            <person name="McKernan K."/>
            <person name="Mendez-Lago M."/>
            <person name="Minx P."/>
            <person name="Mollenhauer M.U."/>
            <person name="Montooth K."/>
            <person name="Mount S.M."/>
            <person name="Mu X."/>
            <person name="Myers E."/>
            <person name="Negre B."/>
            <person name="Newfeld S."/>
            <person name="Nielsen R."/>
            <person name="Noor M.A."/>
            <person name="O'Grady P."/>
            <person name="Pachter L."/>
            <person name="Papaceit M."/>
            <person name="Parisi M.J."/>
            <person name="Parisi M."/>
            <person name="Parts L."/>
            <person name="Pedersen J.S."/>
            <person name="Pesole G."/>
            <person name="Phillippy A.M."/>
            <person name="Ponting C.P."/>
            <person name="Pop M."/>
            <person name="Porcelli D."/>
            <person name="Powell J.R."/>
            <person name="Prohaska S."/>
            <person name="Pruitt K."/>
            <person name="Puig M."/>
            <person name="Quesneville H."/>
            <person name="Ram K.R."/>
            <person name="Rand D."/>
            <person name="Rasmussen M.D."/>
            <person name="Reed L.K."/>
            <person name="Reenan R."/>
            <person name="Reily A."/>
            <person name="Remington K.A."/>
            <person name="Rieger T.T."/>
            <person name="Ritchie M.G."/>
            <person name="Robin C."/>
            <person name="Rogers Y.H."/>
            <person name="Rohde C."/>
            <person name="Rozas J."/>
            <person name="Rubenfield M.J."/>
            <person name="Ruiz A."/>
            <person name="Russo S."/>
            <person name="Salzberg S.L."/>
            <person name="Sanchez-Gracia A."/>
            <person name="Saranga D.J."/>
            <person name="Sato H."/>
            <person name="Schaeffer S.W."/>
            <person name="Schatz M.C."/>
            <person name="Schlenke T."/>
            <person name="Schwartz R."/>
            <person name="Segarra C."/>
            <person name="Singh R.S."/>
            <person name="Sirot L."/>
            <person name="Sirota M."/>
            <person name="Sisneros N.B."/>
            <person name="Smith C.D."/>
            <person name="Smith T.F."/>
            <person name="Spieth J."/>
            <person name="Stage D.E."/>
            <person name="Stark A."/>
            <person name="Stephan W."/>
            <person name="Strausberg R.L."/>
            <person name="Strempel S."/>
            <person name="Sturgill D."/>
            <person name="Sutton G."/>
            <person name="Sutton G.G."/>
            <person name="Tao W."/>
            <person name="Teichmann S."/>
            <person name="Tobari Y.N."/>
            <person name="Tomimura Y."/>
            <person name="Tsolas J.M."/>
            <person name="Valente V.L."/>
            <person name="Venter E."/>
            <person name="Venter J.C."/>
            <person name="Vicario S."/>
            <person name="Vieira F.G."/>
            <person name="Vilella A.J."/>
            <person name="Villasante A."/>
            <person name="Walenz B."/>
            <person name="Wang J."/>
            <person name="Wasserman M."/>
            <person name="Watts T."/>
            <person name="Wilson D."/>
            <person name="Wilson R.K."/>
            <person name="Wing R.A."/>
            <person name="Wolfner M.F."/>
            <person name="Wong A."/>
            <person name="Wong G.K."/>
            <person name="Wu C.I."/>
            <person name="Wu G."/>
            <person name="Yamamoto D."/>
            <person name="Yang H.P."/>
            <person name="Yang S.P."/>
            <person name="Yorke J.A."/>
            <person name="Yoshida K."/>
            <person name="Zdobnov E."/>
            <person name="Zhang P."/>
            <person name="Zhang Y."/>
            <person name="Zimin A.V."/>
            <person name="Baldwin J."/>
            <person name="Abdouelleil A."/>
            <person name="Abdulkadir J."/>
            <person name="Abebe A."/>
            <person name="Abera B."/>
            <person name="Abreu J."/>
            <person name="Acer S.C."/>
            <person name="Aftuck L."/>
            <person name="Alexander A."/>
            <person name="An P."/>
            <person name="Anderson E."/>
            <person name="Anderson S."/>
            <person name="Arachi H."/>
            <person name="Azer M."/>
            <person name="Bachantsang P."/>
            <person name="Barry A."/>
            <person name="Bayul T."/>
            <person name="Berlin A."/>
            <person name="Bessette D."/>
            <person name="Bloom T."/>
            <person name="Blye J."/>
            <person name="Boguslavskiy L."/>
            <person name="Bonnet C."/>
            <person name="Boukhgalter B."/>
            <person name="Bourzgui I."/>
            <person name="Brown A."/>
            <person name="Cahill P."/>
            <person name="Channer S."/>
            <person name="Cheshatsang Y."/>
            <person name="Chuda L."/>
            <person name="Citroen M."/>
            <person name="Collymore A."/>
            <person name="Cooke P."/>
            <person name="Costello M."/>
            <person name="D'Aco K."/>
            <person name="Daza R."/>
            <person name="De Haan G."/>
            <person name="DeGray S."/>
            <person name="DeMaso C."/>
            <person name="Dhargay N."/>
            <person name="Dooley K."/>
            <person name="Dooley E."/>
            <person name="Doricent M."/>
            <person name="Dorje P."/>
            <person name="Dorjee K."/>
            <person name="Dupes A."/>
            <person name="Elong R."/>
            <person name="Falk J."/>
            <person name="Farina A."/>
            <person name="Faro S."/>
            <person name="Ferguson D."/>
            <person name="Fisher S."/>
            <person name="Foley C.D."/>
            <person name="Franke A."/>
            <person name="Friedrich D."/>
            <person name="Gadbois L."/>
            <person name="Gearin G."/>
            <person name="Gearin C.R."/>
            <person name="Giannoukos G."/>
            <person name="Goode T."/>
            <person name="Graham J."/>
            <person name="Grandbois E."/>
            <person name="Grewal S."/>
            <person name="Gyaltsen K."/>
            <person name="Hafez N."/>
            <person name="Hagos B."/>
            <person name="Hall J."/>
            <person name="Henson C."/>
            <person name="Hollinger A."/>
            <person name="Honan T."/>
            <person name="Huard M.D."/>
            <person name="Hughes L."/>
            <person name="Hurhula B."/>
            <person name="Husby M.E."/>
            <person name="Kamat A."/>
            <person name="Kanga B."/>
            <person name="Kashin S."/>
            <person name="Khazanovich D."/>
            <person name="Kisner P."/>
            <person name="Lance K."/>
            <person name="Lara M."/>
            <person name="Lee W."/>
            <person name="Lennon N."/>
            <person name="Letendre F."/>
            <person name="LeVine R."/>
            <person name="Lipovsky A."/>
            <person name="Liu X."/>
            <person name="Liu J."/>
            <person name="Liu S."/>
            <person name="Lokyitsang T."/>
            <person name="Lokyitsang Y."/>
            <person name="Lubonja R."/>
            <person name="Lui A."/>
            <person name="MacDonald P."/>
            <person name="Magnisalis V."/>
            <person name="Maru K."/>
            <person name="Matthews C."/>
            <person name="McCusker W."/>
            <person name="McDonough S."/>
            <person name="Mehta T."/>
            <person name="Meldrim J."/>
            <person name="Meneus L."/>
            <person name="Mihai O."/>
            <person name="Mihalev A."/>
            <person name="Mihova T."/>
            <person name="Mittelman R."/>
            <person name="Mlenga V."/>
            <person name="Montmayeur A."/>
            <person name="Mulrain L."/>
            <person name="Navidi A."/>
            <person name="Naylor J."/>
            <person name="Negash T."/>
            <person name="Nguyen T."/>
            <person name="Nguyen N."/>
            <person name="Nicol R."/>
            <person name="Norbu C."/>
            <person name="Norbu N."/>
            <person name="Novod N."/>
            <person name="O'Neill B."/>
            <person name="Osman S."/>
            <person name="Markiewicz E."/>
            <person name="Oyono O.L."/>
            <person name="Patti C."/>
            <person name="Phunkhang P."/>
            <person name="Pierre F."/>
            <person name="Priest M."/>
            <person name="Raghuraman S."/>
            <person name="Rege F."/>
            <person name="Reyes R."/>
            <person name="Rise C."/>
            <person name="Rogov P."/>
            <person name="Ross K."/>
            <person name="Ryan E."/>
            <person name="Settipalli S."/>
            <person name="Shea T."/>
            <person name="Sherpa N."/>
            <person name="Shi L."/>
            <person name="Shih D."/>
            <person name="Sparrow T."/>
            <person name="Spaulding J."/>
            <person name="Stalker J."/>
            <person name="Stange-Thomann N."/>
            <person name="Stavropoulos S."/>
            <person name="Stone C."/>
            <person name="Strader C."/>
            <person name="Tesfaye S."/>
            <person name="Thomson T."/>
            <person name="Thoulutsang Y."/>
            <person name="Thoulutsang D."/>
            <person name="Topham K."/>
            <person name="Topping I."/>
            <person name="Tsamla T."/>
            <person name="Vassiliev H."/>
            <person name="Vo A."/>
            <person name="Wangchuk T."/>
            <person name="Wangdi T."/>
            <person name="Weiand M."/>
            <person name="Wilkinson J."/>
            <person name="Wilson A."/>
            <person name="Yadav S."/>
            <person name="Young G."/>
            <person name="Yu Q."/>
            <person name="Zembek L."/>
            <person name="Zhong D."/>
            <person name="Zimmer A."/>
            <person name="Zwirko Z."/>
            <person name="Jaffe D.B."/>
            <person name="Alvarez P."/>
            <person name="Brockman W."/>
            <person name="Butler J."/>
            <person name="Chin C."/>
            <person name="Gnerre S."/>
            <person name="Grabherr M."/>
            <person name="Kleber M."/>
            <person name="Mauceli E."/>
            <person name="MacCallum I."/>
        </authorList>
    </citation>
    <scope>NUCLEOTIDE SEQUENCE [LARGE SCALE GENOMIC DNA]</scope>
    <source>
        <strain evidence="5">Tucson 14024-0371.13</strain>
    </source>
</reference>
<dbReference type="GO" id="GO:0015031">
    <property type="term" value="P:protein transport"/>
    <property type="evidence" value="ECO:0007669"/>
    <property type="project" value="TreeGrafter"/>
</dbReference>
<dbReference type="OrthoDB" id="7785529at2759"/>
<evidence type="ECO:0000256" key="1">
    <source>
        <dbReference type="ARBA" id="ARBA00005298"/>
    </source>
</evidence>
<dbReference type="InParanoid" id="B3MTN2"/>
<dbReference type="InterPro" id="IPR011021">
    <property type="entry name" value="Arrestin-like_N"/>
</dbReference>
<dbReference type="GO" id="GO:0005737">
    <property type="term" value="C:cytoplasm"/>
    <property type="evidence" value="ECO:0007669"/>
    <property type="project" value="TreeGrafter"/>
</dbReference>
<dbReference type="PANTHER" id="PTHR11188">
    <property type="entry name" value="ARRESTIN DOMAIN CONTAINING PROTEIN"/>
    <property type="match status" value="1"/>
</dbReference>
<evidence type="ECO:0000313" key="5">
    <source>
        <dbReference type="Proteomes" id="UP000007801"/>
    </source>
</evidence>
<feature type="domain" description="Arrestin C-terminal-like" evidence="3">
    <location>
        <begin position="179"/>
        <end position="320"/>
    </location>
</feature>
<dbReference type="InterPro" id="IPR050357">
    <property type="entry name" value="Arrestin_domain-protein"/>
</dbReference>
<dbReference type="PhylomeDB" id="B3MTN2"/>
<dbReference type="Pfam" id="PF00339">
    <property type="entry name" value="Arrestin_N"/>
    <property type="match status" value="1"/>
</dbReference>
<sequence length="403" mass="45679">MAYSCNIQLDNPRGAYRAGETINLTVFLTLTERALIKAISLESNGYATTAWQQPQKERKSKNQNTQSQNQLIDFENRVDYFAKIDYFLGSDAAQPQIIEAGTYKYGCVVKLPKNCPGNFEGTYGHIRYNLQVLIHSSGDRPVNVVHVSQLQIFPQNNLSQESRSCEENILEETPRFKFWMKPLHMKVQIPRQGYSPGSGISVHVKLHNPEKLQLRGVSYALIQISTYVGQQKKKPKRRASKVQRHTVLSSCHELFNLPRAELENFQHLYMLQVPQTAATLSIAECACIQLNYEVEVTVQTQNAKRFIVARIPVTIGNVTPPCPGKLLMQDPSHETGPGPVAPAESTLKTEQSFSASTASLVSDFREAEFMEATNLNKTTKHYLSGEHLDFRPRYVYYEMDQFK</sequence>
<dbReference type="SUPFAM" id="SSF81296">
    <property type="entry name" value="E set domains"/>
    <property type="match status" value="2"/>
</dbReference>
<evidence type="ECO:0000259" key="3">
    <source>
        <dbReference type="SMART" id="SM01017"/>
    </source>
</evidence>
<dbReference type="HOGENOM" id="CLU_683845_0_0_1"/>
<dbReference type="InterPro" id="IPR011022">
    <property type="entry name" value="Arrestin_C-like"/>
</dbReference>
<name>B3MTN2_DROAN</name>
<dbReference type="SMART" id="SM01017">
    <property type="entry name" value="Arrestin_C"/>
    <property type="match status" value="1"/>
</dbReference>
<dbReference type="OMA" id="YFAKIDY"/>